<organism evidence="1">
    <name type="scientific">Arundo donax</name>
    <name type="common">Giant reed</name>
    <name type="synonym">Donax arundinaceus</name>
    <dbReference type="NCBI Taxonomy" id="35708"/>
    <lineage>
        <taxon>Eukaryota</taxon>
        <taxon>Viridiplantae</taxon>
        <taxon>Streptophyta</taxon>
        <taxon>Embryophyta</taxon>
        <taxon>Tracheophyta</taxon>
        <taxon>Spermatophyta</taxon>
        <taxon>Magnoliopsida</taxon>
        <taxon>Liliopsida</taxon>
        <taxon>Poales</taxon>
        <taxon>Poaceae</taxon>
        <taxon>PACMAD clade</taxon>
        <taxon>Arundinoideae</taxon>
        <taxon>Arundineae</taxon>
        <taxon>Arundo</taxon>
    </lineage>
</organism>
<accession>A0A0A9HNM7</accession>
<reference evidence="1" key="2">
    <citation type="journal article" date="2015" name="Data Brief">
        <title>Shoot transcriptome of the giant reed, Arundo donax.</title>
        <authorList>
            <person name="Barrero R.A."/>
            <person name="Guerrero F.D."/>
            <person name="Moolhuijzen P."/>
            <person name="Goolsby J.A."/>
            <person name="Tidwell J."/>
            <person name="Bellgard S.E."/>
            <person name="Bellgard M.I."/>
        </authorList>
    </citation>
    <scope>NUCLEOTIDE SEQUENCE</scope>
    <source>
        <tissue evidence="1">Shoot tissue taken approximately 20 cm above the soil surface</tissue>
    </source>
</reference>
<protein>
    <submittedName>
        <fullName evidence="1">Uncharacterized protein</fullName>
    </submittedName>
</protein>
<name>A0A0A9HNM7_ARUDO</name>
<evidence type="ECO:0000313" key="1">
    <source>
        <dbReference type="EMBL" id="JAE34488.1"/>
    </source>
</evidence>
<proteinExistence type="predicted"/>
<reference evidence="1" key="1">
    <citation type="submission" date="2014-09" db="EMBL/GenBank/DDBJ databases">
        <authorList>
            <person name="Magalhaes I.L.F."/>
            <person name="Oliveira U."/>
            <person name="Santos F.R."/>
            <person name="Vidigal T.H.D.A."/>
            <person name="Brescovit A.D."/>
            <person name="Santos A.J."/>
        </authorList>
    </citation>
    <scope>NUCLEOTIDE SEQUENCE</scope>
    <source>
        <tissue evidence="1">Shoot tissue taken approximately 20 cm above the soil surface</tissue>
    </source>
</reference>
<sequence length="24" mass="2668">MGDFMVGRILRSQRTISTVTNLTA</sequence>
<dbReference type="AlphaFoldDB" id="A0A0A9HNM7"/>
<dbReference type="EMBL" id="GBRH01163408">
    <property type="protein sequence ID" value="JAE34488.1"/>
    <property type="molecule type" value="Transcribed_RNA"/>
</dbReference>